<keyword evidence="2" id="KW-0479">Metal-binding</keyword>
<dbReference type="CDD" id="cd02070">
    <property type="entry name" value="corrinoid_protein_B12-BD"/>
    <property type="match status" value="1"/>
</dbReference>
<dbReference type="RefSeq" id="WP_014255470.1">
    <property type="nucleotide sequence ID" value="NC_016627.1"/>
</dbReference>
<dbReference type="InterPro" id="IPR036724">
    <property type="entry name" value="Cobalamin-bd_sf"/>
</dbReference>
<feature type="domain" description="B12-binding N-terminal" evidence="5">
    <location>
        <begin position="1"/>
        <end position="93"/>
    </location>
</feature>
<evidence type="ECO:0000256" key="1">
    <source>
        <dbReference type="ARBA" id="ARBA00010854"/>
    </source>
</evidence>
<dbReference type="AlphaFoldDB" id="G8LYC2"/>
<dbReference type="FunFam" id="3.40.50.280:FF:000003">
    <property type="entry name" value="Dimethylamine methyltransferase corrinoid protein"/>
    <property type="match status" value="1"/>
</dbReference>
<reference evidence="7" key="1">
    <citation type="submission" date="2011-12" db="EMBL/GenBank/DDBJ databases">
        <title>Complete sequence of Clostridium clariflavum DSM 19732.</title>
        <authorList>
            <consortium name="US DOE Joint Genome Institute"/>
            <person name="Lucas S."/>
            <person name="Han J."/>
            <person name="Lapidus A."/>
            <person name="Cheng J.-F."/>
            <person name="Goodwin L."/>
            <person name="Pitluck S."/>
            <person name="Peters L."/>
            <person name="Teshima H."/>
            <person name="Detter J.C."/>
            <person name="Han C."/>
            <person name="Tapia R."/>
            <person name="Land M."/>
            <person name="Hauser L."/>
            <person name="Kyrpides N."/>
            <person name="Ivanova N."/>
            <person name="Pagani I."/>
            <person name="Kitzmiller T."/>
            <person name="Lynd L."/>
            <person name="Izquierdo J."/>
            <person name="Woyke T."/>
        </authorList>
    </citation>
    <scope>NUCLEOTIDE SEQUENCE [LARGE SCALE GENOMIC DNA]</scope>
    <source>
        <strain evidence="7">DSM 19732 / NBRC 101661 / EBR45</strain>
    </source>
</reference>
<reference evidence="6 7" key="2">
    <citation type="journal article" date="2012" name="Stand. Genomic Sci.">
        <title>Complete Genome Sequence of Clostridium clariflavum DSM 19732.</title>
        <authorList>
            <person name="Izquierdo J.A."/>
            <person name="Goodwin L."/>
            <person name="Davenport K.W."/>
            <person name="Teshima H."/>
            <person name="Bruce D."/>
            <person name="Detter C."/>
            <person name="Tapia R."/>
            <person name="Han S."/>
            <person name="Land M."/>
            <person name="Hauser L."/>
            <person name="Jeffries C.D."/>
            <person name="Han J."/>
            <person name="Pitluck S."/>
            <person name="Nolan M."/>
            <person name="Chen A."/>
            <person name="Huntemann M."/>
            <person name="Mavromatis K."/>
            <person name="Mikhailova N."/>
            <person name="Liolios K."/>
            <person name="Woyke T."/>
            <person name="Lynd L.R."/>
        </authorList>
    </citation>
    <scope>NUCLEOTIDE SEQUENCE [LARGE SCALE GENOMIC DNA]</scope>
    <source>
        <strain evidence="7">DSM 19732 / NBRC 101661 / EBR45</strain>
    </source>
</reference>
<evidence type="ECO:0000256" key="3">
    <source>
        <dbReference type="ARBA" id="ARBA00023285"/>
    </source>
</evidence>
<dbReference type="PROSITE" id="PS51332">
    <property type="entry name" value="B12_BINDING"/>
    <property type="match status" value="1"/>
</dbReference>
<organism evidence="6 7">
    <name type="scientific">Acetivibrio clariflavus (strain DSM 19732 / NBRC 101661 / EBR45)</name>
    <name type="common">Clostridium clariflavum</name>
    <dbReference type="NCBI Taxonomy" id="720554"/>
    <lineage>
        <taxon>Bacteria</taxon>
        <taxon>Bacillati</taxon>
        <taxon>Bacillota</taxon>
        <taxon>Clostridia</taxon>
        <taxon>Eubacteriales</taxon>
        <taxon>Oscillospiraceae</taxon>
        <taxon>Acetivibrio</taxon>
    </lineage>
</organism>
<evidence type="ECO:0000313" key="6">
    <source>
        <dbReference type="EMBL" id="AEV68891.1"/>
    </source>
</evidence>
<dbReference type="GO" id="GO:0031419">
    <property type="term" value="F:cobalamin binding"/>
    <property type="evidence" value="ECO:0007669"/>
    <property type="project" value="InterPro"/>
</dbReference>
<keyword evidence="3" id="KW-0170">Cobalt</keyword>
<evidence type="ECO:0000313" key="7">
    <source>
        <dbReference type="Proteomes" id="UP000005435"/>
    </source>
</evidence>
<evidence type="ECO:0000256" key="2">
    <source>
        <dbReference type="ARBA" id="ARBA00022723"/>
    </source>
</evidence>
<dbReference type="GO" id="GO:0050667">
    <property type="term" value="P:homocysteine metabolic process"/>
    <property type="evidence" value="ECO:0007669"/>
    <property type="project" value="TreeGrafter"/>
</dbReference>
<dbReference type="SMART" id="SM01018">
    <property type="entry name" value="B12-binding_2"/>
    <property type="match status" value="1"/>
</dbReference>
<gene>
    <name evidence="6" type="ordered locus">Clocl_2304</name>
</gene>
<evidence type="ECO:0000259" key="5">
    <source>
        <dbReference type="PROSITE" id="PS51337"/>
    </source>
</evidence>
<dbReference type="OrthoDB" id="9803687at2"/>
<evidence type="ECO:0000259" key="4">
    <source>
        <dbReference type="PROSITE" id="PS51332"/>
    </source>
</evidence>
<proteinExistence type="inferred from homology"/>
<dbReference type="Pfam" id="PF02607">
    <property type="entry name" value="B12-binding_2"/>
    <property type="match status" value="1"/>
</dbReference>
<dbReference type="SUPFAM" id="SSF47644">
    <property type="entry name" value="Methionine synthase domain"/>
    <property type="match status" value="1"/>
</dbReference>
<dbReference type="eggNOG" id="COG5012">
    <property type="taxonomic scope" value="Bacteria"/>
</dbReference>
<feature type="domain" description="B12-binding" evidence="4">
    <location>
        <begin position="93"/>
        <end position="223"/>
    </location>
</feature>
<dbReference type="Gene3D" id="1.10.1240.10">
    <property type="entry name" value="Methionine synthase domain"/>
    <property type="match status" value="1"/>
</dbReference>
<dbReference type="GO" id="GO:0008705">
    <property type="term" value="F:methionine synthase activity"/>
    <property type="evidence" value="ECO:0007669"/>
    <property type="project" value="TreeGrafter"/>
</dbReference>
<dbReference type="InterPro" id="IPR036594">
    <property type="entry name" value="Meth_synthase_dom"/>
</dbReference>
<dbReference type="STRING" id="720554.Clocl_2304"/>
<dbReference type="EMBL" id="CP003065">
    <property type="protein sequence ID" value="AEV68891.1"/>
    <property type="molecule type" value="Genomic_DNA"/>
</dbReference>
<dbReference type="KEGG" id="ccl:Clocl_2304"/>
<dbReference type="InterPro" id="IPR003759">
    <property type="entry name" value="Cbl-bd_cap"/>
</dbReference>
<dbReference type="Gene3D" id="3.40.50.280">
    <property type="entry name" value="Cobalamin-binding domain"/>
    <property type="match status" value="1"/>
</dbReference>
<dbReference type="PANTHER" id="PTHR45833:SF1">
    <property type="entry name" value="METHIONINE SYNTHASE"/>
    <property type="match status" value="1"/>
</dbReference>
<dbReference type="PANTHER" id="PTHR45833">
    <property type="entry name" value="METHIONINE SYNTHASE"/>
    <property type="match status" value="1"/>
</dbReference>
<sequence length="223" mass="24338">MAENRHELYQKLSDAVVEMDEEKTVELSKKAVADGVDAYEAIDKGLADGMERAGKLFEEEEYFIPELLMCSDAMYAGINVLKPHIKSEEQGQKSKIVIGVVEGDTHDIGKNLVKIMLESAGYEIIDLGRDVAPRRFVDAAIENNADVIALSTLMTTTMDRMSDVIGILNEGNIRDKFKVIVGGGPISQSFADKIGADGYSVNAAEAVRLVKRLLNSKLLLTTG</sequence>
<name>G8LYC2_ACECE</name>
<protein>
    <submittedName>
        <fullName evidence="6">Putative cobalamin binding protein</fullName>
    </submittedName>
</protein>
<dbReference type="GO" id="GO:0046872">
    <property type="term" value="F:metal ion binding"/>
    <property type="evidence" value="ECO:0007669"/>
    <property type="project" value="UniProtKB-KW"/>
</dbReference>
<dbReference type="HOGENOM" id="CLU_082102_2_0_9"/>
<dbReference type="SUPFAM" id="SSF52242">
    <property type="entry name" value="Cobalamin (vitamin B12)-binding domain"/>
    <property type="match status" value="1"/>
</dbReference>
<accession>G8LYC2</accession>
<dbReference type="PROSITE" id="PS51337">
    <property type="entry name" value="B12_BINDING_NTER"/>
    <property type="match status" value="1"/>
</dbReference>
<dbReference type="InterPro" id="IPR006158">
    <property type="entry name" value="Cobalamin-bd"/>
</dbReference>
<dbReference type="InterPro" id="IPR050554">
    <property type="entry name" value="Met_Synthase/Corrinoid"/>
</dbReference>
<comment type="similarity">
    <text evidence="1">Belongs to the methylamine corrinoid protein family.</text>
</comment>
<dbReference type="GO" id="GO:0046653">
    <property type="term" value="P:tetrahydrofolate metabolic process"/>
    <property type="evidence" value="ECO:0007669"/>
    <property type="project" value="TreeGrafter"/>
</dbReference>
<dbReference type="Pfam" id="PF02310">
    <property type="entry name" value="B12-binding"/>
    <property type="match status" value="1"/>
</dbReference>
<dbReference type="Proteomes" id="UP000005435">
    <property type="component" value="Chromosome"/>
</dbReference>
<dbReference type="GO" id="GO:0005829">
    <property type="term" value="C:cytosol"/>
    <property type="evidence" value="ECO:0007669"/>
    <property type="project" value="TreeGrafter"/>
</dbReference>
<keyword evidence="7" id="KW-1185">Reference proteome</keyword>